<dbReference type="EMBL" id="QGHS01000013">
    <property type="protein sequence ID" value="PWT48876.1"/>
    <property type="molecule type" value="Genomic_DNA"/>
</dbReference>
<evidence type="ECO:0000313" key="2">
    <source>
        <dbReference type="Proteomes" id="UP000245866"/>
    </source>
</evidence>
<name>A0A317GJ11_LIMRT</name>
<accession>A0A317GJ11</accession>
<protein>
    <submittedName>
        <fullName evidence="1">Uncharacterized protein</fullName>
    </submittedName>
</protein>
<comment type="caution">
    <text evidence="1">The sequence shown here is derived from an EMBL/GenBank/DDBJ whole genome shotgun (WGS) entry which is preliminary data.</text>
</comment>
<evidence type="ECO:0000313" key="1">
    <source>
        <dbReference type="EMBL" id="PWT48876.1"/>
    </source>
</evidence>
<sequence length="106" mass="12737">MLLFQLHDMIKHNYEHELYSQGYTSKSNNSNPSKIKDLKNLSDFQMGKHQAYEDYQISKKFRFYPKLLFVLLNLISGNRMQEVTSFINGYNHEKHRLKNKQSKIHK</sequence>
<reference evidence="1 2" key="1">
    <citation type="journal article" date="2018" name="Front. Microbiol.">
        <title>Comparative Genomics of the Herbivore Gut Symbiont Lactobacillus reuteri Reveals Genetic Diversity and Lifestyle Adaptation.</title>
        <authorList>
            <person name="Zhao J."/>
        </authorList>
    </citation>
    <scope>NUCLEOTIDE SEQUENCE [LARGE SCALE GENOMIC DNA]</scope>
    <source>
        <strain evidence="1 2">LR12</strain>
    </source>
</reference>
<proteinExistence type="predicted"/>
<dbReference type="AlphaFoldDB" id="A0A317GJ11"/>
<organism evidence="1 2">
    <name type="scientific">Limosilactobacillus reuteri</name>
    <name type="common">Lactobacillus reuteri</name>
    <dbReference type="NCBI Taxonomy" id="1598"/>
    <lineage>
        <taxon>Bacteria</taxon>
        <taxon>Bacillati</taxon>
        <taxon>Bacillota</taxon>
        <taxon>Bacilli</taxon>
        <taxon>Lactobacillales</taxon>
        <taxon>Lactobacillaceae</taxon>
        <taxon>Limosilactobacillus</taxon>
    </lineage>
</organism>
<dbReference type="Proteomes" id="UP000245866">
    <property type="component" value="Unassembled WGS sequence"/>
</dbReference>
<gene>
    <name evidence="1" type="ORF">DKZ23_02000</name>
</gene>